<keyword evidence="2" id="KW-0472">Membrane</keyword>
<gene>
    <name evidence="3" type="ORF">ACFPK2_02345</name>
</gene>
<feature type="region of interest" description="Disordered" evidence="1">
    <location>
        <begin position="46"/>
        <end position="86"/>
    </location>
</feature>
<name>A0ABW0F068_9HYPH</name>
<dbReference type="Proteomes" id="UP001595976">
    <property type="component" value="Unassembled WGS sequence"/>
</dbReference>
<feature type="compositionally biased region" description="Low complexity" evidence="1">
    <location>
        <begin position="1"/>
        <end position="11"/>
    </location>
</feature>
<feature type="compositionally biased region" description="Basic and acidic residues" evidence="1">
    <location>
        <begin position="12"/>
        <end position="21"/>
    </location>
</feature>
<keyword evidence="2" id="KW-1133">Transmembrane helix</keyword>
<reference evidence="4" key="1">
    <citation type="journal article" date="2019" name="Int. J. Syst. Evol. Microbiol.">
        <title>The Global Catalogue of Microorganisms (GCM) 10K type strain sequencing project: providing services to taxonomists for standard genome sequencing and annotation.</title>
        <authorList>
            <consortium name="The Broad Institute Genomics Platform"/>
            <consortium name="The Broad Institute Genome Sequencing Center for Infectious Disease"/>
            <person name="Wu L."/>
            <person name="Ma J."/>
        </authorList>
    </citation>
    <scope>NUCLEOTIDE SEQUENCE [LARGE SCALE GENOMIC DNA]</scope>
    <source>
        <strain evidence="4">CGMCC 1.15643</strain>
    </source>
</reference>
<evidence type="ECO:0000313" key="3">
    <source>
        <dbReference type="EMBL" id="MFC5291825.1"/>
    </source>
</evidence>
<evidence type="ECO:0000256" key="1">
    <source>
        <dbReference type="SAM" id="MobiDB-lite"/>
    </source>
</evidence>
<proteinExistence type="predicted"/>
<feature type="transmembrane region" description="Helical" evidence="2">
    <location>
        <begin position="24"/>
        <end position="43"/>
    </location>
</feature>
<accession>A0ABW0F068</accession>
<evidence type="ECO:0000256" key="2">
    <source>
        <dbReference type="SAM" id="Phobius"/>
    </source>
</evidence>
<evidence type="ECO:0000313" key="4">
    <source>
        <dbReference type="Proteomes" id="UP001595976"/>
    </source>
</evidence>
<organism evidence="3 4">
    <name type="scientific">Bosea minatitlanensis</name>
    <dbReference type="NCBI Taxonomy" id="128782"/>
    <lineage>
        <taxon>Bacteria</taxon>
        <taxon>Pseudomonadati</taxon>
        <taxon>Pseudomonadota</taxon>
        <taxon>Alphaproteobacteria</taxon>
        <taxon>Hyphomicrobiales</taxon>
        <taxon>Boseaceae</taxon>
        <taxon>Bosea</taxon>
    </lineage>
</organism>
<keyword evidence="2" id="KW-0812">Transmembrane</keyword>
<keyword evidence="4" id="KW-1185">Reference proteome</keyword>
<comment type="caution">
    <text evidence="3">The sequence shown here is derived from an EMBL/GenBank/DDBJ whole genome shotgun (WGS) entry which is preliminary data.</text>
</comment>
<dbReference type="EMBL" id="JBHSLI010000001">
    <property type="protein sequence ID" value="MFC5291825.1"/>
    <property type="molecule type" value="Genomic_DNA"/>
</dbReference>
<feature type="region of interest" description="Disordered" evidence="1">
    <location>
        <begin position="1"/>
        <end position="22"/>
    </location>
</feature>
<protein>
    <submittedName>
        <fullName evidence="3">Uncharacterized protein</fullName>
    </submittedName>
</protein>
<sequence>MAPAFLAAAPAVERKPPDRPSRPRMAVAVLLVAATAIGAWHYARRSAAEPKPTLRGSIEAPAPPGGATTPLPPSRPRDLAPAPMGR</sequence>